<proteinExistence type="predicted"/>
<comment type="caution">
    <text evidence="2">The sequence shown here is derived from an EMBL/GenBank/DDBJ whole genome shotgun (WGS) entry which is preliminary data.</text>
</comment>
<gene>
    <name evidence="2" type="primary">recO</name>
    <name evidence="2" type="ORF">LNO68_03600</name>
</gene>
<protein>
    <submittedName>
        <fullName evidence="2">DNA repair protein RecO</fullName>
    </submittedName>
</protein>
<keyword evidence="3" id="KW-1185">Reference proteome</keyword>
<dbReference type="Pfam" id="PF11967">
    <property type="entry name" value="RecO_N"/>
    <property type="match status" value="1"/>
</dbReference>
<feature type="domain" description="DNA replication/recombination mediator RecO N-terminal" evidence="1">
    <location>
        <begin position="1"/>
        <end position="79"/>
    </location>
</feature>
<evidence type="ECO:0000259" key="1">
    <source>
        <dbReference type="Pfam" id="PF11967"/>
    </source>
</evidence>
<dbReference type="RefSeq" id="WP_255035015.1">
    <property type="nucleotide sequence ID" value="NZ_CP101414.1"/>
</dbReference>
<organism evidence="2 3">
    <name type="scientific">Mycoplasma bradburyae</name>
    <dbReference type="NCBI Taxonomy" id="2963128"/>
    <lineage>
        <taxon>Bacteria</taxon>
        <taxon>Bacillati</taxon>
        <taxon>Mycoplasmatota</taxon>
        <taxon>Mollicutes</taxon>
        <taxon>Mycoplasmataceae</taxon>
        <taxon>Mycoplasma</taxon>
    </lineage>
</organism>
<reference evidence="2" key="1">
    <citation type="submission" date="2021-11" db="EMBL/GenBank/DDBJ databases">
        <title>Description of Mycoplasma bradburyaesp. nov.from sea birds: a tribute to a great mycoplasmologist.</title>
        <authorList>
            <person name="Ramirez A.S."/>
            <person name="Poveda C."/>
            <person name="Suarez-Perez A."/>
            <person name="Rosales R.S."/>
            <person name="Dijkman R."/>
            <person name="Feberwee A."/>
            <person name="Spergser J."/>
            <person name="Szostak M.P."/>
            <person name="Ressel L."/>
            <person name="Calabuig P."/>
            <person name="Catania S."/>
            <person name="Gobbo F."/>
            <person name="Timofte D."/>
            <person name="Poveda J.B."/>
        </authorList>
    </citation>
    <scope>NUCLEOTIDE SEQUENCE [LARGE SCALE GENOMIC DNA]</scope>
    <source>
        <strain evidence="2">T158</strain>
    </source>
</reference>
<evidence type="ECO:0000313" key="2">
    <source>
        <dbReference type="EMBL" id="MDC4182252.1"/>
    </source>
</evidence>
<dbReference type="EMBL" id="JAJHZM010000018">
    <property type="protein sequence ID" value="MDC4182252.1"/>
    <property type="molecule type" value="Genomic_DNA"/>
</dbReference>
<dbReference type="InterPro" id="IPR037278">
    <property type="entry name" value="ARFGAP/RecO"/>
</dbReference>
<evidence type="ECO:0000313" key="3">
    <source>
        <dbReference type="Proteomes" id="UP001220940"/>
    </source>
</evidence>
<name>A0ABT5GB87_9MOLU</name>
<dbReference type="InterPro" id="IPR022572">
    <property type="entry name" value="DNA_rep/recomb_RecO_N"/>
</dbReference>
<dbReference type="NCBIfam" id="TIGR00613">
    <property type="entry name" value="reco"/>
    <property type="match status" value="1"/>
</dbReference>
<dbReference type="Proteomes" id="UP001220940">
    <property type="component" value="Unassembled WGS sequence"/>
</dbReference>
<accession>A0ABT5GB87</accession>
<dbReference type="SUPFAM" id="SSF57863">
    <property type="entry name" value="ArfGap/RecO-like zinc finger"/>
    <property type="match status" value="1"/>
</dbReference>
<sequence length="239" mass="28027">MSSITKKGYIIDYFDYLENDQIIKILFQDNNILSLIALGTKKILSKNGRYITIGSLHNFEYFQARSTEKLSKLKKIYPIDTKDTTISESLPIIVLNEYLSKKKGELDANYFNFYEDIINYVISKKYSNETIIIYILLTIIKLEGITYQLTNCGICDSKKIITISFKSMYALCEECAYKYNEFSYDQNFIKTFIWLIYKNSYEISSLNNKQYIYLIKGLASSIYWNAGIYLEQLFSYLKS</sequence>
<dbReference type="InterPro" id="IPR003717">
    <property type="entry name" value="RecO"/>
</dbReference>